<feature type="signal peptide" evidence="1">
    <location>
        <begin position="1"/>
        <end position="26"/>
    </location>
</feature>
<sequence>MRFSKVATILQGASFLVATSASFTTAHVPMESKVFNCLGRKLMKADFLQEKQVAVSLIAKRKLVGRSSVDMEEEFLNDRQSKTIMYSDQQTTTYYLYWLNHLWYTENDDVYKHHFMHYLLIDNLHRVSGIMIKERWTIQDQSAAVDSGSRAPKESFCSIGD</sequence>
<evidence type="ECO:0000313" key="2">
    <source>
        <dbReference type="EMBL" id="CAD6502545.1"/>
    </source>
</evidence>
<keyword evidence="1" id="KW-0732">Signal</keyword>
<protein>
    <submittedName>
        <fullName evidence="2">BgTH12-05136</fullName>
    </submittedName>
</protein>
<proteinExistence type="predicted"/>
<reference evidence="2" key="1">
    <citation type="submission" date="2020-10" db="EMBL/GenBank/DDBJ databases">
        <authorList>
            <person name="Muller C M."/>
        </authorList>
    </citation>
    <scope>NUCLEOTIDE SEQUENCE</scope>
    <source>
        <strain evidence="2">THUN-12</strain>
    </source>
</reference>
<name>A0A9W4D732_BLUGR</name>
<dbReference type="AlphaFoldDB" id="A0A9W4D732"/>
<dbReference type="EMBL" id="CAJHIT010000006">
    <property type="protein sequence ID" value="CAD6502545.1"/>
    <property type="molecule type" value="Genomic_DNA"/>
</dbReference>
<dbReference type="Proteomes" id="UP000683417">
    <property type="component" value="Unassembled WGS sequence"/>
</dbReference>
<gene>
    <name evidence="2" type="ORF">BGTH12_LOCUS3903</name>
</gene>
<evidence type="ECO:0000313" key="3">
    <source>
        <dbReference type="Proteomes" id="UP000683417"/>
    </source>
</evidence>
<feature type="chain" id="PRO_5040811281" evidence="1">
    <location>
        <begin position="27"/>
        <end position="161"/>
    </location>
</feature>
<evidence type="ECO:0000256" key="1">
    <source>
        <dbReference type="SAM" id="SignalP"/>
    </source>
</evidence>
<organism evidence="2 3">
    <name type="scientific">Blumeria graminis f. sp. triticale</name>
    <dbReference type="NCBI Taxonomy" id="1689686"/>
    <lineage>
        <taxon>Eukaryota</taxon>
        <taxon>Fungi</taxon>
        <taxon>Dikarya</taxon>
        <taxon>Ascomycota</taxon>
        <taxon>Pezizomycotina</taxon>
        <taxon>Leotiomycetes</taxon>
        <taxon>Erysiphales</taxon>
        <taxon>Erysiphaceae</taxon>
        <taxon>Blumeria</taxon>
    </lineage>
</organism>
<comment type="caution">
    <text evidence="2">The sequence shown here is derived from an EMBL/GenBank/DDBJ whole genome shotgun (WGS) entry which is preliminary data.</text>
</comment>
<accession>A0A9W4D732</accession>